<evidence type="ECO:0000256" key="12">
    <source>
        <dbReference type="SAM" id="SignalP"/>
    </source>
</evidence>
<dbReference type="Pfam" id="PF00578">
    <property type="entry name" value="AhpC-TSA"/>
    <property type="match status" value="1"/>
</dbReference>
<feature type="chain" id="PRO_5037961468" description="thioredoxin-dependent peroxiredoxin" evidence="12">
    <location>
        <begin position="24"/>
        <end position="180"/>
    </location>
</feature>
<feature type="domain" description="Thioredoxin" evidence="13">
    <location>
        <begin position="25"/>
        <end position="174"/>
    </location>
</feature>
<dbReference type="GO" id="GO:0034599">
    <property type="term" value="P:cellular response to oxidative stress"/>
    <property type="evidence" value="ECO:0007669"/>
    <property type="project" value="TreeGrafter"/>
</dbReference>
<dbReference type="Gene3D" id="3.40.30.10">
    <property type="entry name" value="Glutaredoxin"/>
    <property type="match status" value="1"/>
</dbReference>
<keyword evidence="6" id="KW-1015">Disulfide bond</keyword>
<dbReference type="InterPro" id="IPR013766">
    <property type="entry name" value="Thioredoxin_domain"/>
</dbReference>
<keyword evidence="5" id="KW-0560">Oxidoreductase</keyword>
<evidence type="ECO:0000256" key="1">
    <source>
        <dbReference type="ARBA" id="ARBA00003330"/>
    </source>
</evidence>
<evidence type="ECO:0000256" key="5">
    <source>
        <dbReference type="ARBA" id="ARBA00023002"/>
    </source>
</evidence>
<dbReference type="GO" id="GO:0005737">
    <property type="term" value="C:cytoplasm"/>
    <property type="evidence" value="ECO:0007669"/>
    <property type="project" value="TreeGrafter"/>
</dbReference>
<reference evidence="14" key="1">
    <citation type="submission" date="2021-03" db="EMBL/GenBank/DDBJ databases">
        <title>Ottowia sp. 27C isolated from the cloaca of a Giant Asian pond turtle (Heosemys grandis).</title>
        <authorList>
            <person name="Spergser J."/>
            <person name="Busse H.-J."/>
        </authorList>
    </citation>
    <scope>NUCLEOTIDE SEQUENCE</scope>
    <source>
        <strain evidence="14">27C</strain>
    </source>
</reference>
<keyword evidence="12" id="KW-0732">Signal</keyword>
<keyword evidence="3" id="KW-0575">Peroxidase</keyword>
<comment type="similarity">
    <text evidence="9">Belongs to the peroxiredoxin family. BCP/PrxQ subfamily.</text>
</comment>
<evidence type="ECO:0000256" key="2">
    <source>
        <dbReference type="ARBA" id="ARBA00013017"/>
    </source>
</evidence>
<dbReference type="KEGG" id="otd:J1M35_06445"/>
<dbReference type="InterPro" id="IPR050924">
    <property type="entry name" value="Peroxiredoxin_BCP/PrxQ"/>
</dbReference>
<dbReference type="InterPro" id="IPR000866">
    <property type="entry name" value="AhpC/TSA"/>
</dbReference>
<feature type="signal peptide" evidence="12">
    <location>
        <begin position="1"/>
        <end position="23"/>
    </location>
</feature>
<evidence type="ECO:0000256" key="11">
    <source>
        <dbReference type="ARBA" id="ARBA00049091"/>
    </source>
</evidence>
<name>A0A975H4N9_9BURK</name>
<evidence type="ECO:0000259" key="13">
    <source>
        <dbReference type="PROSITE" id="PS51352"/>
    </source>
</evidence>
<keyword evidence="7" id="KW-0676">Redox-active center</keyword>
<dbReference type="RefSeq" id="WP_208010415.1">
    <property type="nucleotide sequence ID" value="NZ_CP071796.1"/>
</dbReference>
<dbReference type="EC" id="1.11.1.24" evidence="2"/>
<evidence type="ECO:0000256" key="9">
    <source>
        <dbReference type="ARBA" id="ARBA00038489"/>
    </source>
</evidence>
<comment type="function">
    <text evidence="1">Thiol-specific peroxidase that catalyzes the reduction of hydrogen peroxide and organic hydroperoxides to water and alcohols, respectively. Plays a role in cell protection against oxidative stress by detoxifying peroxides and as sensor of hydrogen peroxide-mediated signaling events.</text>
</comment>
<dbReference type="PROSITE" id="PS51352">
    <property type="entry name" value="THIOREDOXIN_2"/>
    <property type="match status" value="1"/>
</dbReference>
<evidence type="ECO:0000313" key="15">
    <source>
        <dbReference type="Proteomes" id="UP000663903"/>
    </source>
</evidence>
<evidence type="ECO:0000256" key="6">
    <source>
        <dbReference type="ARBA" id="ARBA00023157"/>
    </source>
</evidence>
<keyword evidence="15" id="KW-1185">Reference proteome</keyword>
<evidence type="ECO:0000256" key="3">
    <source>
        <dbReference type="ARBA" id="ARBA00022559"/>
    </source>
</evidence>
<dbReference type="InterPro" id="IPR036249">
    <property type="entry name" value="Thioredoxin-like_sf"/>
</dbReference>
<accession>A0A975H4N9</accession>
<evidence type="ECO:0000256" key="4">
    <source>
        <dbReference type="ARBA" id="ARBA00022862"/>
    </source>
</evidence>
<dbReference type="PANTHER" id="PTHR42801:SF4">
    <property type="entry name" value="AHPC_TSA FAMILY PROTEIN"/>
    <property type="match status" value="1"/>
</dbReference>
<dbReference type="CDD" id="cd03017">
    <property type="entry name" value="PRX_BCP"/>
    <property type="match status" value="1"/>
</dbReference>
<evidence type="ECO:0000313" key="14">
    <source>
        <dbReference type="EMBL" id="QTD46516.1"/>
    </source>
</evidence>
<comment type="catalytic activity">
    <reaction evidence="11">
        <text>a hydroperoxide + [thioredoxin]-dithiol = an alcohol + [thioredoxin]-disulfide + H2O</text>
        <dbReference type="Rhea" id="RHEA:62620"/>
        <dbReference type="Rhea" id="RHEA-COMP:10698"/>
        <dbReference type="Rhea" id="RHEA-COMP:10700"/>
        <dbReference type="ChEBI" id="CHEBI:15377"/>
        <dbReference type="ChEBI" id="CHEBI:29950"/>
        <dbReference type="ChEBI" id="CHEBI:30879"/>
        <dbReference type="ChEBI" id="CHEBI:35924"/>
        <dbReference type="ChEBI" id="CHEBI:50058"/>
        <dbReference type="EC" id="1.11.1.24"/>
    </reaction>
</comment>
<protein>
    <recommendedName>
        <fullName evidence="2">thioredoxin-dependent peroxiredoxin</fullName>
        <ecNumber evidence="2">1.11.1.24</ecNumber>
    </recommendedName>
    <alternativeName>
        <fullName evidence="8">Thioredoxin peroxidase</fullName>
    </alternativeName>
    <alternativeName>
        <fullName evidence="10">Thioredoxin-dependent peroxiredoxin Bcp</fullName>
    </alternativeName>
</protein>
<organism evidence="14 15">
    <name type="scientific">Ottowia testudinis</name>
    <dbReference type="NCBI Taxonomy" id="2816950"/>
    <lineage>
        <taxon>Bacteria</taxon>
        <taxon>Pseudomonadati</taxon>
        <taxon>Pseudomonadota</taxon>
        <taxon>Betaproteobacteria</taxon>
        <taxon>Burkholderiales</taxon>
        <taxon>Comamonadaceae</taxon>
        <taxon>Ottowia</taxon>
    </lineage>
</organism>
<evidence type="ECO:0000256" key="10">
    <source>
        <dbReference type="ARBA" id="ARBA00042639"/>
    </source>
</evidence>
<dbReference type="PANTHER" id="PTHR42801">
    <property type="entry name" value="THIOREDOXIN-DEPENDENT PEROXIDE REDUCTASE"/>
    <property type="match status" value="1"/>
</dbReference>
<sequence>MTTPLTAALMLTALFAAPATALAALKPGDEAPLFKTPAAVAGRAFDFDLAAALKKGPVVLYFFPKAFTKGCTIEANAFAEATPRFDALGATVIGISHDDIDTLKRFSREECRDRFAVGSDPAARTIKAYDASALLPGMASRISYVIGQDGKIAFAHEGSNPLKHVEETMKAVQQLAKGQR</sequence>
<dbReference type="AlphaFoldDB" id="A0A975H4N9"/>
<evidence type="ECO:0000256" key="8">
    <source>
        <dbReference type="ARBA" id="ARBA00032824"/>
    </source>
</evidence>
<keyword evidence="4" id="KW-0049">Antioxidant</keyword>
<dbReference type="GO" id="GO:0045454">
    <property type="term" value="P:cell redox homeostasis"/>
    <property type="evidence" value="ECO:0007669"/>
    <property type="project" value="TreeGrafter"/>
</dbReference>
<dbReference type="Proteomes" id="UP000663903">
    <property type="component" value="Chromosome"/>
</dbReference>
<dbReference type="EMBL" id="CP071796">
    <property type="protein sequence ID" value="QTD46516.1"/>
    <property type="molecule type" value="Genomic_DNA"/>
</dbReference>
<dbReference type="SUPFAM" id="SSF52833">
    <property type="entry name" value="Thioredoxin-like"/>
    <property type="match status" value="1"/>
</dbReference>
<dbReference type="GO" id="GO:0008379">
    <property type="term" value="F:thioredoxin peroxidase activity"/>
    <property type="evidence" value="ECO:0007669"/>
    <property type="project" value="TreeGrafter"/>
</dbReference>
<evidence type="ECO:0000256" key="7">
    <source>
        <dbReference type="ARBA" id="ARBA00023284"/>
    </source>
</evidence>
<proteinExistence type="inferred from homology"/>
<gene>
    <name evidence="14" type="ORF">J1M35_06445</name>
</gene>